<gene>
    <name evidence="6" type="primary">PLEKHA7</name>
</gene>
<accession>A0A8B7B8B8</accession>
<dbReference type="InterPro" id="IPR001849">
    <property type="entry name" value="PH_domain"/>
</dbReference>
<dbReference type="GO" id="GO:0046931">
    <property type="term" value="P:pore complex assembly"/>
    <property type="evidence" value="ECO:0007669"/>
    <property type="project" value="TreeGrafter"/>
</dbReference>
<dbReference type="Gene3D" id="2.20.70.10">
    <property type="match status" value="2"/>
</dbReference>
<evidence type="ECO:0000256" key="1">
    <source>
        <dbReference type="ARBA" id="ARBA00004496"/>
    </source>
</evidence>
<dbReference type="FunFam" id="2.20.70.10:FF:000059">
    <property type="entry name" value="pleckstrin homology domain-containing family A member 7"/>
    <property type="match status" value="1"/>
</dbReference>
<dbReference type="PANTHER" id="PTHR12752">
    <property type="entry name" value="PHOSPHOINOSITOL 3-PHOSPHATE-BINDING PROTEIN"/>
    <property type="match status" value="1"/>
</dbReference>
<protein>
    <submittedName>
        <fullName evidence="6">Pleckstrin homology domain-containing family A member 7</fullName>
    </submittedName>
</protein>
<dbReference type="InterPro" id="IPR057971">
    <property type="entry name" value="PKHA4-7_TBCA"/>
</dbReference>
<dbReference type="GeneID" id="103210904"/>
<dbReference type="GO" id="GO:0045218">
    <property type="term" value="P:zonula adherens maintenance"/>
    <property type="evidence" value="ECO:0007669"/>
    <property type="project" value="TreeGrafter"/>
</dbReference>
<keyword evidence="3" id="KW-0597">Phosphoprotein</keyword>
<proteinExistence type="predicted"/>
<dbReference type="OrthoDB" id="43122at2759"/>
<keyword evidence="2" id="KW-0963">Cytoplasm</keyword>
<dbReference type="PROSITE" id="PS01159">
    <property type="entry name" value="WW_DOMAIN_1"/>
    <property type="match status" value="1"/>
</dbReference>
<dbReference type="GO" id="GO:0005737">
    <property type="term" value="C:cytoplasm"/>
    <property type="evidence" value="ECO:0007669"/>
    <property type="project" value="UniProtKB-SubCell"/>
</dbReference>
<dbReference type="PROSITE" id="PS50003">
    <property type="entry name" value="PH_DOMAIN"/>
    <property type="match status" value="1"/>
</dbReference>
<dbReference type="SMART" id="SM00456">
    <property type="entry name" value="WW"/>
    <property type="match status" value="2"/>
</dbReference>
<evidence type="ECO:0000256" key="3">
    <source>
        <dbReference type="ARBA" id="ARBA00022553"/>
    </source>
</evidence>
<dbReference type="Pfam" id="PF00169">
    <property type="entry name" value="PH"/>
    <property type="match status" value="1"/>
</dbReference>
<name>A0A8B7B8B8_ORYAF</name>
<reference evidence="6" key="1">
    <citation type="submission" date="2025-08" db="UniProtKB">
        <authorList>
            <consortium name="RefSeq"/>
        </authorList>
    </citation>
    <scope>IDENTIFICATION</scope>
</reference>
<dbReference type="SUPFAM" id="SSF50729">
    <property type="entry name" value="PH domain-like"/>
    <property type="match status" value="1"/>
</dbReference>
<dbReference type="PROSITE" id="PS50020">
    <property type="entry name" value="WW_DOMAIN_2"/>
    <property type="match status" value="2"/>
</dbReference>
<dbReference type="InterPro" id="IPR001202">
    <property type="entry name" value="WW_dom"/>
</dbReference>
<evidence type="ECO:0000256" key="2">
    <source>
        <dbReference type="ARBA" id="ARBA00022490"/>
    </source>
</evidence>
<dbReference type="Proteomes" id="UP000694850">
    <property type="component" value="Unplaced"/>
</dbReference>
<dbReference type="InterPro" id="IPR036020">
    <property type="entry name" value="WW_dom_sf"/>
</dbReference>
<dbReference type="InterPro" id="IPR011993">
    <property type="entry name" value="PH-like_dom_sf"/>
</dbReference>
<keyword evidence="4" id="KW-0677">Repeat</keyword>
<dbReference type="GO" id="GO:0046930">
    <property type="term" value="C:pore complex"/>
    <property type="evidence" value="ECO:0007669"/>
    <property type="project" value="TreeGrafter"/>
</dbReference>
<dbReference type="AlphaFoldDB" id="A0A8B7B8B8"/>
<dbReference type="RefSeq" id="XP_007955011.2">
    <property type="nucleotide sequence ID" value="XM_007956820.2"/>
</dbReference>
<evidence type="ECO:0000313" key="6">
    <source>
        <dbReference type="RefSeq" id="XP_007955011.2"/>
    </source>
</evidence>
<evidence type="ECO:0000313" key="5">
    <source>
        <dbReference type="Proteomes" id="UP000694850"/>
    </source>
</evidence>
<dbReference type="PANTHER" id="PTHR12752:SF4">
    <property type="entry name" value="PLECKSTRIN HOMOLOGY DOMAIN-CONTAINING FAMILY A MEMBER 7"/>
    <property type="match status" value="1"/>
</dbReference>
<dbReference type="SUPFAM" id="SSF51045">
    <property type="entry name" value="WW domain"/>
    <property type="match status" value="2"/>
</dbReference>
<dbReference type="GO" id="GO:0005915">
    <property type="term" value="C:zonula adherens"/>
    <property type="evidence" value="ECO:0007669"/>
    <property type="project" value="TreeGrafter"/>
</dbReference>
<comment type="subcellular location">
    <subcellularLocation>
        <location evidence="1">Cytoplasm</location>
    </subcellularLocation>
</comment>
<sequence length="1225" mass="139437">MAAAAVGRDTLPEHWSYGVCQDGRVFFINDQLRCTTWLHPRTGEPVNSGHMIRSDLPRGWEEGFTEEGASYFIDHNQQTTVFRHPVTGQFSPENSEFILQEEPNPHMSKQERNQRPSSMVSETSTAGTTSTLEARPGPKIIKSSNKVHSFGKRDQAIRRNPNVPVVVRGWLHKQDSSGMRLWKRRWFVLADYCLFYYKDSREEAVLGSIPLPSYVVSPVAPEDRISRKYSFKPGNTKALPGNLGARDVEKVERQAVPQANHTESCRECGHMGPGHTRDCPHHGHDESFGFERREQEEERCRSQRDPLEGKRDRSKARSPYSPTEEDALFVDLPGGSRGQQAQPQRAEKNGMLPTSYGPGEQNGTGAYPRVFPSRTNPEKHNQKKSSLSQVEHWVKAQKGDGRSLPSDQTLPRQGPSQPLSFPENYQTLPKSTRHPSGSSSPPPRNLPSDYKYAQDRASHLKMSSEERRAHRDGTVWQLYEWQQRQQFRHGSPTAPICAGSPEFTDQGRSRSMLEVPRSISVPPSPSDIPPPGPPRAFPPRRPHTPAERVTVKPADQRRSMDISLGGSPRKTRDHAIKNSSHVDRRSMPSMGYMTHTVSAPSLHGKSADDTYLQLKKDLEYLDLKMTGRDLLKDRSLKPVKIAESDIDVKLSIFCEQDRILQDLEDKIRALKENKDQLESVLEVLHRQMEQYRDQPQHLEKITYQQRLLQEDLVHIRAEISRESTEMENAWNEYLKLESDVEQLRQTLQEQHRRAFFFQEKSQIQKDLWRIEDVIAGLSANKDNFRILVESVKNPERKTVPLFPHPAVPSLSTSESKSSLQPSPPTSPVRTPLEVRLFPQLQTYVPYRPHLPQLRKVTSPLQSPTKTKPKVEDEAPPRPPLPELYSPEDQPPAVPPLPREATIIRHTSVRGLKRQSDERKRDRELGQCVNGDSRVELRSYVSEPELATLSGDKTQPSLGLVGPESRYQTLPGRGLSGSTSRLQQSSSIAPYVTLRRGLHNESVKMTFPRPKSALERLYSGDHQRGKMSAEEQLERMKRHQKALVRERKKTLSQGERTGLPSSRYLSQPLPGDLGSWKREQDFDLQLLERAMRGERKDEENGWLKVQAIPVTELDLEPQDYDLDINRELSKPEKVSIPERYVELDPEEPPSLEELQARYRKAEKIRNILTRSSMCNLQPAASQDRNSVADLDSQLQEQERIINISYALASEASQRSKQVAAQAVTDP</sequence>
<dbReference type="CDD" id="cd00201">
    <property type="entry name" value="WW"/>
    <property type="match status" value="1"/>
</dbReference>
<organism evidence="5 6">
    <name type="scientific">Orycteropus afer afer</name>
    <dbReference type="NCBI Taxonomy" id="1230840"/>
    <lineage>
        <taxon>Eukaryota</taxon>
        <taxon>Metazoa</taxon>
        <taxon>Chordata</taxon>
        <taxon>Craniata</taxon>
        <taxon>Vertebrata</taxon>
        <taxon>Euteleostomi</taxon>
        <taxon>Mammalia</taxon>
        <taxon>Eutheria</taxon>
        <taxon>Afrotheria</taxon>
        <taxon>Tubulidentata</taxon>
        <taxon>Orycteropodidae</taxon>
        <taxon>Orycteropus</taxon>
    </lineage>
</organism>
<dbReference type="GO" id="GO:0090136">
    <property type="term" value="P:epithelial cell-cell adhesion"/>
    <property type="evidence" value="ECO:0007669"/>
    <property type="project" value="TreeGrafter"/>
</dbReference>
<evidence type="ECO:0000256" key="4">
    <source>
        <dbReference type="ARBA" id="ARBA00022737"/>
    </source>
</evidence>
<keyword evidence="5" id="KW-1185">Reference proteome</keyword>
<dbReference type="FunFam" id="2.20.70.10:FF:000027">
    <property type="entry name" value="pleckstrin homology domain-containing family A member 5 isoform X1"/>
    <property type="match status" value="1"/>
</dbReference>
<dbReference type="Pfam" id="PF25541">
    <property type="entry name" value="TBCA_PH"/>
    <property type="match status" value="1"/>
</dbReference>
<dbReference type="GO" id="GO:0044331">
    <property type="term" value="P:cell-cell adhesion mediated by cadherin"/>
    <property type="evidence" value="ECO:0007669"/>
    <property type="project" value="TreeGrafter"/>
</dbReference>
<dbReference type="Gene3D" id="2.30.29.30">
    <property type="entry name" value="Pleckstrin-homology domain (PH domain)/Phosphotyrosine-binding domain (PTB)"/>
    <property type="match status" value="1"/>
</dbReference>
<dbReference type="CTD" id="144100"/>